<dbReference type="EMBL" id="KN817594">
    <property type="protein sequence ID" value="KJA18033.1"/>
    <property type="molecule type" value="Genomic_DNA"/>
</dbReference>
<evidence type="ECO:0000256" key="1">
    <source>
        <dbReference type="SAM" id="MobiDB-lite"/>
    </source>
</evidence>
<gene>
    <name evidence="2" type="ORF">HYPSUDRAFT_191381</name>
</gene>
<evidence type="ECO:0000313" key="3">
    <source>
        <dbReference type="Proteomes" id="UP000054270"/>
    </source>
</evidence>
<accession>A0A0D2M4C3</accession>
<protein>
    <submittedName>
        <fullName evidence="2">Uncharacterized protein</fullName>
    </submittedName>
</protein>
<dbReference type="AlphaFoldDB" id="A0A0D2M4C3"/>
<dbReference type="OrthoDB" id="3270311at2759"/>
<keyword evidence="3" id="KW-1185">Reference proteome</keyword>
<sequence length="251" mass="28552">MARMPSTDTPDARHIVGPALPARPPTASTPLWAHILEPRTRPRAPTTLADMPATTAALCAPLDKNATSMRVLLHDTQAHLEKFSGHVRALAEGVREAKHEIKTANGLFERDRECFVGDITDLVNRCQREIQKAVGTPAQDVRIQSFLQDFTSHLSRLDQRLDALQTVLAALADRNADLTLYSSSTRRIRRRFRLRCRRSRYFWTSKGLLSLRFCLCSLCSRPCRFISTLRRTAYAKTRQRLSRSISLWSRK</sequence>
<name>A0A0D2M4C3_HYPSF</name>
<evidence type="ECO:0000313" key="2">
    <source>
        <dbReference type="EMBL" id="KJA18033.1"/>
    </source>
</evidence>
<dbReference type="Proteomes" id="UP000054270">
    <property type="component" value="Unassembled WGS sequence"/>
</dbReference>
<reference evidence="3" key="1">
    <citation type="submission" date="2014-04" db="EMBL/GenBank/DDBJ databases">
        <title>Evolutionary Origins and Diversification of the Mycorrhizal Mutualists.</title>
        <authorList>
            <consortium name="DOE Joint Genome Institute"/>
            <consortium name="Mycorrhizal Genomics Consortium"/>
            <person name="Kohler A."/>
            <person name="Kuo A."/>
            <person name="Nagy L.G."/>
            <person name="Floudas D."/>
            <person name="Copeland A."/>
            <person name="Barry K.W."/>
            <person name="Cichocki N."/>
            <person name="Veneault-Fourrey C."/>
            <person name="LaButti K."/>
            <person name="Lindquist E.A."/>
            <person name="Lipzen A."/>
            <person name="Lundell T."/>
            <person name="Morin E."/>
            <person name="Murat C."/>
            <person name="Riley R."/>
            <person name="Ohm R."/>
            <person name="Sun H."/>
            <person name="Tunlid A."/>
            <person name="Henrissat B."/>
            <person name="Grigoriev I.V."/>
            <person name="Hibbett D.S."/>
            <person name="Martin F."/>
        </authorList>
    </citation>
    <scope>NUCLEOTIDE SEQUENCE [LARGE SCALE GENOMIC DNA]</scope>
    <source>
        <strain evidence="3">FD-334 SS-4</strain>
    </source>
</reference>
<proteinExistence type="predicted"/>
<organism evidence="2 3">
    <name type="scientific">Hypholoma sublateritium (strain FD-334 SS-4)</name>
    <dbReference type="NCBI Taxonomy" id="945553"/>
    <lineage>
        <taxon>Eukaryota</taxon>
        <taxon>Fungi</taxon>
        <taxon>Dikarya</taxon>
        <taxon>Basidiomycota</taxon>
        <taxon>Agaricomycotina</taxon>
        <taxon>Agaricomycetes</taxon>
        <taxon>Agaricomycetidae</taxon>
        <taxon>Agaricales</taxon>
        <taxon>Agaricineae</taxon>
        <taxon>Strophariaceae</taxon>
        <taxon>Hypholoma</taxon>
    </lineage>
</organism>
<dbReference type="STRING" id="945553.A0A0D2M4C3"/>
<feature type="region of interest" description="Disordered" evidence="1">
    <location>
        <begin position="1"/>
        <end position="28"/>
    </location>
</feature>